<organism evidence="1 2">
    <name type="scientific">Chitinophaga silvisoli</name>
    <dbReference type="NCBI Taxonomy" id="2291814"/>
    <lineage>
        <taxon>Bacteria</taxon>
        <taxon>Pseudomonadati</taxon>
        <taxon>Bacteroidota</taxon>
        <taxon>Chitinophagia</taxon>
        <taxon>Chitinophagales</taxon>
        <taxon>Chitinophagaceae</taxon>
        <taxon>Chitinophaga</taxon>
    </lineage>
</organism>
<reference evidence="1 2" key="1">
    <citation type="submission" date="2018-08" db="EMBL/GenBank/DDBJ databases">
        <title>Chitinophaga sp. K20C18050901, a novel bacterium isolated from forest soil.</title>
        <authorList>
            <person name="Wang C."/>
        </authorList>
    </citation>
    <scope>NUCLEOTIDE SEQUENCE [LARGE SCALE GENOMIC DNA]</scope>
    <source>
        <strain evidence="1 2">K20C18050901</strain>
    </source>
</reference>
<keyword evidence="2" id="KW-1185">Reference proteome</keyword>
<name>A0A3E1NUN4_9BACT</name>
<sequence>MPVLHHYTHDGDNDVVCAAGDASGDGVSPCDADAAAMADAVAVEDVAVNACDALHSADAEALVAAHSKQ</sequence>
<accession>A0A3E1NUN4</accession>
<evidence type="ECO:0000313" key="1">
    <source>
        <dbReference type="EMBL" id="RFM31655.1"/>
    </source>
</evidence>
<gene>
    <name evidence="1" type="ORF">DXN04_28505</name>
</gene>
<dbReference type="AlphaFoldDB" id="A0A3E1NUN4"/>
<dbReference type="Proteomes" id="UP000261174">
    <property type="component" value="Unassembled WGS sequence"/>
</dbReference>
<evidence type="ECO:0000313" key="2">
    <source>
        <dbReference type="Proteomes" id="UP000261174"/>
    </source>
</evidence>
<proteinExistence type="predicted"/>
<comment type="caution">
    <text evidence="1">The sequence shown here is derived from an EMBL/GenBank/DDBJ whole genome shotgun (WGS) entry which is preliminary data.</text>
</comment>
<dbReference type="EMBL" id="QTJV01000013">
    <property type="protein sequence ID" value="RFM31655.1"/>
    <property type="molecule type" value="Genomic_DNA"/>
</dbReference>
<protein>
    <submittedName>
        <fullName evidence="1">Uncharacterized protein</fullName>
    </submittedName>
</protein>